<dbReference type="SUPFAM" id="SSF50978">
    <property type="entry name" value="WD40 repeat-like"/>
    <property type="match status" value="1"/>
</dbReference>
<protein>
    <submittedName>
        <fullName evidence="3">Tripartite motif-containing protein 45</fullName>
    </submittedName>
</protein>
<dbReference type="OrthoDB" id="261644at2759"/>
<proteinExistence type="predicted"/>
<gene>
    <name evidence="3" type="ORF">HOLleu_35424</name>
</gene>
<dbReference type="Gene3D" id="4.10.830.40">
    <property type="match status" value="1"/>
</dbReference>
<comment type="caution">
    <text evidence="3">The sequence shown here is derived from an EMBL/GenBank/DDBJ whole genome shotgun (WGS) entry which is preliminary data.</text>
</comment>
<dbReference type="EMBL" id="JAIZAY010000018">
    <property type="protein sequence ID" value="KAJ8025266.1"/>
    <property type="molecule type" value="Genomic_DNA"/>
</dbReference>
<dbReference type="GO" id="GO:0061630">
    <property type="term" value="F:ubiquitin protein ligase activity"/>
    <property type="evidence" value="ECO:0007669"/>
    <property type="project" value="TreeGrafter"/>
</dbReference>
<evidence type="ECO:0000256" key="1">
    <source>
        <dbReference type="PROSITE-ProRule" id="PRU00024"/>
    </source>
</evidence>
<dbReference type="InterPro" id="IPR036322">
    <property type="entry name" value="WD40_repeat_dom_sf"/>
</dbReference>
<dbReference type="PANTHER" id="PTHR25462:SF296">
    <property type="entry name" value="MEIOTIC P26, ISOFORM F"/>
    <property type="match status" value="1"/>
</dbReference>
<accession>A0A9Q1BEY2</accession>
<dbReference type="InterPro" id="IPR047153">
    <property type="entry name" value="TRIM45/56/19-like"/>
</dbReference>
<evidence type="ECO:0000313" key="4">
    <source>
        <dbReference type="Proteomes" id="UP001152320"/>
    </source>
</evidence>
<dbReference type="PANTHER" id="PTHR25462">
    <property type="entry name" value="BONUS, ISOFORM C-RELATED"/>
    <property type="match status" value="1"/>
</dbReference>
<name>A0A9Q1BEY2_HOLLE</name>
<dbReference type="Proteomes" id="UP001152320">
    <property type="component" value="Chromosome 18"/>
</dbReference>
<dbReference type="SUPFAM" id="SSF57845">
    <property type="entry name" value="B-box zinc-binding domain"/>
    <property type="match status" value="1"/>
</dbReference>
<dbReference type="Gene3D" id="3.30.160.60">
    <property type="entry name" value="Classic Zinc Finger"/>
    <property type="match status" value="1"/>
</dbReference>
<organism evidence="3 4">
    <name type="scientific">Holothuria leucospilota</name>
    <name type="common">Black long sea cucumber</name>
    <name type="synonym">Mertensiothuria leucospilota</name>
    <dbReference type="NCBI Taxonomy" id="206669"/>
    <lineage>
        <taxon>Eukaryota</taxon>
        <taxon>Metazoa</taxon>
        <taxon>Echinodermata</taxon>
        <taxon>Eleutherozoa</taxon>
        <taxon>Echinozoa</taxon>
        <taxon>Holothuroidea</taxon>
        <taxon>Aspidochirotacea</taxon>
        <taxon>Aspidochirotida</taxon>
        <taxon>Holothuriidae</taxon>
        <taxon>Holothuria</taxon>
    </lineage>
</organism>
<reference evidence="3" key="1">
    <citation type="submission" date="2021-10" db="EMBL/GenBank/DDBJ databases">
        <title>Tropical sea cucumber genome reveals ecological adaptation and Cuvierian tubules defense mechanism.</title>
        <authorList>
            <person name="Chen T."/>
        </authorList>
    </citation>
    <scope>NUCLEOTIDE SEQUENCE</scope>
    <source>
        <strain evidence="3">Nanhai2018</strain>
        <tissue evidence="3">Muscle</tissue>
    </source>
</reference>
<dbReference type="PROSITE" id="PS50119">
    <property type="entry name" value="ZF_BBOX"/>
    <property type="match status" value="1"/>
</dbReference>
<evidence type="ECO:0000313" key="3">
    <source>
        <dbReference type="EMBL" id="KAJ8025266.1"/>
    </source>
</evidence>
<feature type="domain" description="B box-type" evidence="2">
    <location>
        <begin position="102"/>
        <end position="150"/>
    </location>
</feature>
<keyword evidence="1" id="KW-0479">Metal-binding</keyword>
<dbReference type="GO" id="GO:0008270">
    <property type="term" value="F:zinc ion binding"/>
    <property type="evidence" value="ECO:0007669"/>
    <property type="project" value="UniProtKB-KW"/>
</dbReference>
<keyword evidence="1" id="KW-0863">Zinc-finger</keyword>
<keyword evidence="4" id="KW-1185">Reference proteome</keyword>
<sequence>MACIHFRASYRYRESVEEIFTCVFCNKPPLHLLVLPCSQHRICETCSSAKRCEGCPICKQDPSTLTPLLSGGQQFVEDFFFGEMVKEGLLKDMVKYVKGGEKAESKCDSCNEESISVAAYCQQCGGLICEYCLQAHGKMKAFKHHNSTLLSELACGNVTINTVSKSPTCPNHPLMEITYYCSDCKMSVCQTGNHMNHMKHDVEFMGDLRLGILEKFNDVKKVTDHWEKKYQEHFHEAKSLPAALDRELRNAIGKVHEMAARKLEDDSGDDITATYSEGVRMEEKSLILEITDQKKVLISRIARVKAYIQRTLQQISEAKRFADFLSDRTSHWSTFTVVPQIHELFTTLNEEIIGGTPGLKNYGKMNFNFEEIKDKSTISFAKIIPFKFWGLKQGWNIKKISSKAWILTGLETLTCGQLLITGNRGTDSLIGRFDTVRGNFDFNTNLCVSRINCATIAARPNVGNEPHRTEELTAIGTGKKVLITSCTGDEIKEEYECWSETMKVSCISTNPKTQDVVVGNDCNSQLRIFDHNYRLQKIVSPRQTSLPACSITINGDRILVSDNDGARAINLEGECCCRYLPTDESKDFINRAKVIRTGSHGNVFVLWERESEGGAVRKYFVKYREDGTILSEREVRENTSFLAVLPSNETDMVAVGSSRGWLGIYVYDFLK</sequence>
<dbReference type="SMART" id="SM00336">
    <property type="entry name" value="BBOX"/>
    <property type="match status" value="2"/>
</dbReference>
<dbReference type="InterPro" id="IPR000315">
    <property type="entry name" value="Znf_B-box"/>
</dbReference>
<keyword evidence="1" id="KW-0862">Zinc</keyword>
<dbReference type="AlphaFoldDB" id="A0A9Q1BEY2"/>
<evidence type="ECO:0000259" key="2">
    <source>
        <dbReference type="PROSITE" id="PS50119"/>
    </source>
</evidence>